<dbReference type="EMBL" id="JAFIQS020000010">
    <property type="protein sequence ID" value="KAH9476902.1"/>
    <property type="molecule type" value="Genomic_DNA"/>
</dbReference>
<reference evidence="1" key="1">
    <citation type="submission" date="2021-10" db="EMBL/GenBank/DDBJ databases">
        <title>Psilocybe cubensis genome.</title>
        <authorList>
            <person name="Mckernan K.J."/>
            <person name="Crawford S."/>
            <person name="Trippe A."/>
            <person name="Kane L.T."/>
            <person name="Mclaughlin S."/>
        </authorList>
    </citation>
    <scope>NUCLEOTIDE SEQUENCE</scope>
    <source>
        <strain evidence="1">MGC-MH-2018</strain>
    </source>
</reference>
<accession>A0ACB8GNC1</accession>
<name>A0ACB8GNC1_PSICU</name>
<organism evidence="1 2">
    <name type="scientific">Psilocybe cubensis</name>
    <name type="common">Psychedelic mushroom</name>
    <name type="synonym">Stropharia cubensis</name>
    <dbReference type="NCBI Taxonomy" id="181762"/>
    <lineage>
        <taxon>Eukaryota</taxon>
        <taxon>Fungi</taxon>
        <taxon>Dikarya</taxon>
        <taxon>Basidiomycota</taxon>
        <taxon>Agaricomycotina</taxon>
        <taxon>Agaricomycetes</taxon>
        <taxon>Agaricomycetidae</taxon>
        <taxon>Agaricales</taxon>
        <taxon>Agaricineae</taxon>
        <taxon>Strophariaceae</taxon>
        <taxon>Psilocybe</taxon>
    </lineage>
</organism>
<dbReference type="Proteomes" id="UP000664032">
    <property type="component" value="Unassembled WGS sequence"/>
</dbReference>
<comment type="caution">
    <text evidence="1">The sequence shown here is derived from an EMBL/GenBank/DDBJ whole genome shotgun (WGS) entry which is preliminary data.</text>
</comment>
<evidence type="ECO:0000313" key="1">
    <source>
        <dbReference type="EMBL" id="KAH9476902.1"/>
    </source>
</evidence>
<proteinExistence type="predicted"/>
<evidence type="ECO:0000313" key="2">
    <source>
        <dbReference type="Proteomes" id="UP000664032"/>
    </source>
</evidence>
<keyword evidence="2" id="KW-1185">Reference proteome</keyword>
<gene>
    <name evidence="1" type="ORF">JR316_0010818</name>
</gene>
<protein>
    <submittedName>
        <fullName evidence="1">Uncharacterized protein</fullName>
    </submittedName>
</protein>
<sequence>MDHVGPTPIDLYLGPQLIGTLINTVLYTVEVLLAATYFRSPRGKRERRGIALAVIFNLAVDTVGSTVVCISAYTFYVTFWGNANSISNTHWSLIVNIITNAITAFVVQGFLTYRFWKLSVSKTNEAVHSPRRFAYLPTNAAICITIVIFCLMLFGWGGDIHLAIRASQPRRRPEDRLRDTRDVIMALAGTAAADLAITGALIWTFDTLQPTVESGQRRRVGLPYTSSQITDEILFARPKNFISSTPSHSVPDLHHELSNK</sequence>